<dbReference type="EMBL" id="CP002691">
    <property type="protein sequence ID" value="AEE49579.1"/>
    <property type="molecule type" value="Genomic_DNA"/>
</dbReference>
<dbReference type="PANTHER" id="PTHR34512">
    <property type="entry name" value="CELL SURFACE PROTEIN"/>
    <property type="match status" value="1"/>
</dbReference>
<feature type="domain" description="Calcineurin-like phosphoesterase" evidence="2">
    <location>
        <begin position="24"/>
        <end position="200"/>
    </location>
</feature>
<feature type="domain" description="Pyrrolo-quinoline quinone repeat" evidence="3">
    <location>
        <begin position="539"/>
        <end position="613"/>
    </location>
</feature>
<sequence>MNRFLHFLVFFAILLPAFAQAQPFKFAHISDTHIGSGATAAEDLERTVRDINAQDDIAFVIHSGDVTEFGSDAELRQAKNILSQLNKPLYIVPGNHDTKWSESGCNSFRAIFGGDRFAFDYGGYRFIGCNSGPNMRMAPGLVPREDLVWLDSIVSATSPQLPIIFVNHYPLDAGLANWDQVIDILKKRNTQVALCGHGHRNKYMDAAGIPNVMGRSNLRAKDPVGGYNLVSMQFDTMYYAERRPLRSQPNEGIQVMEPQGEDLPVWNKVFLFKHPYANQADDASTRPSYAINEQYPQVKTVWKFQDKSDIGAGIVANAELALYPNSAGQLVALDVKTGKQKWTYTTRGKIFSTPALGKDRVVLASTDSVVYCLALQTGKLLWKLKTNKSIVASPLIDGETIYLGSSEGKFRALTLKDGKELWSFNGVAGFVESIPCADAERVYFGDWGTFFYALDKKTGKLLWRWSNGQGSRGYSPAACQPVLADGKVFIAAPDRYFTALDAATGKEVWRSNYAKGRESIGISTDRKAIYSKAMQDSLVTFDTKGQKLWSLNLGFGYEIGPSPTVERDGVIYLATDKGVVYAVDQQKRQTSWAHKLSNALVNNVFPLGNGEILTTTMDGWVARLKYAE</sequence>
<keyword evidence="5" id="KW-1185">Reference proteome</keyword>
<dbReference type="SUPFAM" id="SSF50969">
    <property type="entry name" value="YVTN repeat-like/Quinoprotein amine dehydrogenase"/>
    <property type="match status" value="1"/>
</dbReference>
<dbReference type="InterPro" id="IPR015943">
    <property type="entry name" value="WD40/YVTN_repeat-like_dom_sf"/>
</dbReference>
<feature type="domain" description="Pyrrolo-quinoline quinone repeat" evidence="3">
    <location>
        <begin position="435"/>
        <end position="530"/>
    </location>
</feature>
<organism evidence="4 5">
    <name type="scientific">Haliscomenobacter hydrossis (strain ATCC 27775 / DSM 1100 / LMG 10767 / O)</name>
    <dbReference type="NCBI Taxonomy" id="760192"/>
    <lineage>
        <taxon>Bacteria</taxon>
        <taxon>Pseudomonadati</taxon>
        <taxon>Bacteroidota</taxon>
        <taxon>Saprospiria</taxon>
        <taxon>Saprospirales</taxon>
        <taxon>Haliscomenobacteraceae</taxon>
        <taxon>Haliscomenobacter</taxon>
    </lineage>
</organism>
<dbReference type="Gene3D" id="2.130.10.10">
    <property type="entry name" value="YVTN repeat-like/Quinoprotein amine dehydrogenase"/>
    <property type="match status" value="1"/>
</dbReference>
<gene>
    <name evidence="4" type="ordered locus">Halhy_1690</name>
</gene>
<dbReference type="HOGENOM" id="CLU_030401_0_0_10"/>
<protein>
    <submittedName>
        <fullName evidence="4">Metallophosphoesterase</fullName>
    </submittedName>
</protein>
<dbReference type="AlphaFoldDB" id="F4L1S0"/>
<reference evidence="4 5" key="1">
    <citation type="journal article" date="2011" name="Stand. Genomic Sci.">
        <title>Complete genome sequence of Haliscomenobacter hydrossis type strain (O).</title>
        <authorList>
            <consortium name="US DOE Joint Genome Institute (JGI-PGF)"/>
            <person name="Daligault H."/>
            <person name="Lapidus A."/>
            <person name="Zeytun A."/>
            <person name="Nolan M."/>
            <person name="Lucas S."/>
            <person name="Del Rio T.G."/>
            <person name="Tice H."/>
            <person name="Cheng J.F."/>
            <person name="Tapia R."/>
            <person name="Han C."/>
            <person name="Goodwin L."/>
            <person name="Pitluck S."/>
            <person name="Liolios K."/>
            <person name="Pagani I."/>
            <person name="Ivanova N."/>
            <person name="Huntemann M."/>
            <person name="Mavromatis K."/>
            <person name="Mikhailova N."/>
            <person name="Pati A."/>
            <person name="Chen A."/>
            <person name="Palaniappan K."/>
            <person name="Land M."/>
            <person name="Hauser L."/>
            <person name="Brambilla E.M."/>
            <person name="Rohde M."/>
            <person name="Verbarg S."/>
            <person name="Goker M."/>
            <person name="Bristow J."/>
            <person name="Eisen J.A."/>
            <person name="Markowitz V."/>
            <person name="Hugenholtz P."/>
            <person name="Kyrpides N.C."/>
            <person name="Klenk H.P."/>
            <person name="Woyke T."/>
        </authorList>
    </citation>
    <scope>NUCLEOTIDE SEQUENCE [LARGE SCALE GENOMIC DNA]</scope>
    <source>
        <strain evidence="5">ATCC 27775 / DSM 1100 / LMG 10767 / O</strain>
    </source>
</reference>
<feature type="signal peptide" evidence="1">
    <location>
        <begin position="1"/>
        <end position="21"/>
    </location>
</feature>
<dbReference type="SMART" id="SM00564">
    <property type="entry name" value="PQQ"/>
    <property type="match status" value="7"/>
</dbReference>
<dbReference type="InterPro" id="IPR002372">
    <property type="entry name" value="PQQ_rpt_dom"/>
</dbReference>
<feature type="domain" description="Pyrrolo-quinoline quinone repeat" evidence="3">
    <location>
        <begin position="299"/>
        <end position="423"/>
    </location>
</feature>
<dbReference type="InterPro" id="IPR004843">
    <property type="entry name" value="Calcineurin-like_PHP"/>
</dbReference>
<dbReference type="InterPro" id="IPR018391">
    <property type="entry name" value="PQQ_b-propeller_rpt"/>
</dbReference>
<dbReference type="Pfam" id="PF00149">
    <property type="entry name" value="Metallophos"/>
    <property type="match status" value="1"/>
</dbReference>
<dbReference type="Proteomes" id="UP000008461">
    <property type="component" value="Chromosome"/>
</dbReference>
<dbReference type="RefSeq" id="WP_013764133.1">
    <property type="nucleotide sequence ID" value="NC_015510.1"/>
</dbReference>
<dbReference type="Pfam" id="PF13360">
    <property type="entry name" value="PQQ_2"/>
    <property type="match status" value="3"/>
</dbReference>
<name>F4L1S0_HALH1</name>
<accession>F4L1S0</accession>
<dbReference type="PANTHER" id="PTHR34512:SF30">
    <property type="entry name" value="OUTER MEMBRANE PROTEIN ASSEMBLY FACTOR BAMB"/>
    <property type="match status" value="1"/>
</dbReference>
<dbReference type="Gene3D" id="3.60.21.10">
    <property type="match status" value="1"/>
</dbReference>
<dbReference type="eggNOG" id="COG1409">
    <property type="taxonomic scope" value="Bacteria"/>
</dbReference>
<evidence type="ECO:0000313" key="5">
    <source>
        <dbReference type="Proteomes" id="UP000008461"/>
    </source>
</evidence>
<dbReference type="STRING" id="760192.Halhy_1690"/>
<evidence type="ECO:0000259" key="3">
    <source>
        <dbReference type="Pfam" id="PF13360"/>
    </source>
</evidence>
<dbReference type="GO" id="GO:0016787">
    <property type="term" value="F:hydrolase activity"/>
    <property type="evidence" value="ECO:0007669"/>
    <property type="project" value="InterPro"/>
</dbReference>
<reference key="2">
    <citation type="submission" date="2011-04" db="EMBL/GenBank/DDBJ databases">
        <title>Complete sequence of chromosome of Haliscomenobacter hydrossis DSM 1100.</title>
        <authorList>
            <consortium name="US DOE Joint Genome Institute (JGI-PGF)"/>
            <person name="Lucas S."/>
            <person name="Han J."/>
            <person name="Lapidus A."/>
            <person name="Bruce D."/>
            <person name="Goodwin L."/>
            <person name="Pitluck S."/>
            <person name="Peters L."/>
            <person name="Kyrpides N."/>
            <person name="Mavromatis K."/>
            <person name="Ivanova N."/>
            <person name="Ovchinnikova G."/>
            <person name="Pagani I."/>
            <person name="Daligault H."/>
            <person name="Detter J.C."/>
            <person name="Han C."/>
            <person name="Land M."/>
            <person name="Hauser L."/>
            <person name="Markowitz V."/>
            <person name="Cheng J.-F."/>
            <person name="Hugenholtz P."/>
            <person name="Woyke T."/>
            <person name="Wu D."/>
            <person name="Verbarg S."/>
            <person name="Frueling A."/>
            <person name="Brambilla E."/>
            <person name="Klenk H.-P."/>
            <person name="Eisen J.A."/>
        </authorList>
    </citation>
    <scope>NUCLEOTIDE SEQUENCE</scope>
    <source>
        <strain>DSM 1100</strain>
    </source>
</reference>
<evidence type="ECO:0000259" key="2">
    <source>
        <dbReference type="Pfam" id="PF00149"/>
    </source>
</evidence>
<dbReference type="Gene3D" id="2.40.128.630">
    <property type="match status" value="1"/>
</dbReference>
<dbReference type="OrthoDB" id="9816081at2"/>
<dbReference type="SUPFAM" id="SSF56300">
    <property type="entry name" value="Metallo-dependent phosphatases"/>
    <property type="match status" value="1"/>
</dbReference>
<evidence type="ECO:0000256" key="1">
    <source>
        <dbReference type="SAM" id="SignalP"/>
    </source>
</evidence>
<evidence type="ECO:0000313" key="4">
    <source>
        <dbReference type="EMBL" id="AEE49579.1"/>
    </source>
</evidence>
<dbReference type="InterPro" id="IPR011044">
    <property type="entry name" value="Quino_amine_DH_bsu"/>
</dbReference>
<dbReference type="KEGG" id="hhy:Halhy_1690"/>
<feature type="chain" id="PRO_5003316345" evidence="1">
    <location>
        <begin position="22"/>
        <end position="628"/>
    </location>
</feature>
<dbReference type="eggNOG" id="COG1520">
    <property type="taxonomic scope" value="Bacteria"/>
</dbReference>
<dbReference type="InterPro" id="IPR029052">
    <property type="entry name" value="Metallo-depent_PP-like"/>
</dbReference>
<keyword evidence="1" id="KW-0732">Signal</keyword>
<proteinExistence type="predicted"/>